<evidence type="ECO:0000313" key="2">
    <source>
        <dbReference type="Proteomes" id="UP000425960"/>
    </source>
</evidence>
<name>A0A5K7ZT92_9BACT</name>
<dbReference type="AlphaFoldDB" id="A0A5K7ZT92"/>
<accession>A0A5K7ZT92</accession>
<dbReference type="Proteomes" id="UP000425960">
    <property type="component" value="Chromosome"/>
</dbReference>
<dbReference type="RefSeq" id="WP_155310926.1">
    <property type="nucleotide sequence ID" value="NZ_AP021876.1"/>
</dbReference>
<gene>
    <name evidence="1" type="ORF">DSCO28_40030</name>
</gene>
<dbReference type="EMBL" id="AP021876">
    <property type="protein sequence ID" value="BBO83437.1"/>
    <property type="molecule type" value="Genomic_DNA"/>
</dbReference>
<protein>
    <recommendedName>
        <fullName evidence="3">Coiled coil domain-containing protein</fullName>
    </recommendedName>
</protein>
<dbReference type="KEGG" id="dov:DSCO28_40030"/>
<sequence>MIDKDELLKQMKKKFDDLNYRWNIERNKLEAKAQHESADVIKKFEEKREVLRQYQTQMKDRLKELDAAGENAWGDLKDGVEDAWKSLAGAFDKATSHFKKK</sequence>
<evidence type="ECO:0000313" key="1">
    <source>
        <dbReference type="EMBL" id="BBO83437.1"/>
    </source>
</evidence>
<evidence type="ECO:0008006" key="3">
    <source>
        <dbReference type="Google" id="ProtNLM"/>
    </source>
</evidence>
<proteinExistence type="predicted"/>
<organism evidence="1 2">
    <name type="scientific">Desulfosarcina ovata subsp. sediminis</name>
    <dbReference type="NCBI Taxonomy" id="885957"/>
    <lineage>
        <taxon>Bacteria</taxon>
        <taxon>Pseudomonadati</taxon>
        <taxon>Thermodesulfobacteriota</taxon>
        <taxon>Desulfobacteria</taxon>
        <taxon>Desulfobacterales</taxon>
        <taxon>Desulfosarcinaceae</taxon>
        <taxon>Desulfosarcina</taxon>
    </lineage>
</organism>
<reference evidence="1 2" key="1">
    <citation type="submission" date="2019-11" db="EMBL/GenBank/DDBJ databases">
        <title>Comparative genomics of hydrocarbon-degrading Desulfosarcina strains.</title>
        <authorList>
            <person name="Watanabe M."/>
            <person name="Kojima H."/>
            <person name="Fukui M."/>
        </authorList>
    </citation>
    <scope>NUCLEOTIDE SEQUENCE [LARGE SCALE GENOMIC DNA]</scope>
    <source>
        <strain evidence="1 2">28bB2T</strain>
    </source>
</reference>